<dbReference type="SUPFAM" id="SSF53756">
    <property type="entry name" value="UDP-Glycosyltransferase/glycogen phosphorylase"/>
    <property type="match status" value="1"/>
</dbReference>
<dbReference type="RefSeq" id="WP_338537566.1">
    <property type="nucleotide sequence ID" value="NZ_CP104874.1"/>
</dbReference>
<evidence type="ECO:0000313" key="2">
    <source>
        <dbReference type="Proteomes" id="UP001381003"/>
    </source>
</evidence>
<name>A0ABZ2FBD1_9MICO</name>
<sequence>MTERSPVQAGAVDTGEDGPITVASVPASHVYVRHIAALDGEPTHVQRLADPDPDAPGRSTIEKWWPPVMLDPAWLAEAEYDLLHVQFGFDARDPEELREAMSVVRGRGAPFVYTAHDLRNPHHPDSTTHGRQLDVLMEYADAVITLTPGAADEIRRRWDREAIVLPHPHVVDFATMDEHRTRRMQLGSREEFRVGLHIKSLRANMDPMAILPVLEETVAGLPGGVLQVNGHRDVLDPDGNRRDAVLAAHLTEAADRGLLELRVHDYFDDDALWAYLGSLDVSVLPYRFGTHSGWLEACRDLGTAVAAPTCGYYAEQGPVLSYELDEDGFDPETLARAITRAHEQGPVAALTVDERRRQRTEIAAAHESLYRRLLR</sequence>
<gene>
    <name evidence="1" type="ORF">N5P18_10005</name>
</gene>
<dbReference type="Proteomes" id="UP001381003">
    <property type="component" value="Chromosome"/>
</dbReference>
<keyword evidence="2" id="KW-1185">Reference proteome</keyword>
<dbReference type="Gene3D" id="3.40.50.2000">
    <property type="entry name" value="Glycogen Phosphorylase B"/>
    <property type="match status" value="1"/>
</dbReference>
<accession>A0ABZ2FBD1</accession>
<organism evidence="1 2">
    <name type="scientific">Janibacter terrae</name>
    <dbReference type="NCBI Taxonomy" id="103817"/>
    <lineage>
        <taxon>Bacteria</taxon>
        <taxon>Bacillati</taxon>
        <taxon>Actinomycetota</taxon>
        <taxon>Actinomycetes</taxon>
        <taxon>Micrococcales</taxon>
        <taxon>Intrasporangiaceae</taxon>
        <taxon>Janibacter</taxon>
    </lineage>
</organism>
<protein>
    <submittedName>
        <fullName evidence="1">Glycosyltransferase family 1 protein</fullName>
    </submittedName>
</protein>
<proteinExistence type="predicted"/>
<evidence type="ECO:0000313" key="1">
    <source>
        <dbReference type="EMBL" id="WWF04035.1"/>
    </source>
</evidence>
<reference evidence="1 2" key="1">
    <citation type="submission" date="2022-09" db="EMBL/GenBank/DDBJ databases">
        <title>Complete genome sequence of Janibacter terrae strain COS04-44, PCL-degrading bacteria isolated from oil spilled coast.</title>
        <authorList>
            <person name="Park H."/>
            <person name="Kim J.Y."/>
            <person name="An S.H."/>
            <person name="Lee C.M."/>
            <person name="Weon H.-Y."/>
        </authorList>
    </citation>
    <scope>NUCLEOTIDE SEQUENCE [LARGE SCALE GENOMIC DNA]</scope>
    <source>
        <strain evidence="1 2">COS04-44</strain>
    </source>
</reference>
<dbReference type="EMBL" id="CP104874">
    <property type="protein sequence ID" value="WWF04035.1"/>
    <property type="molecule type" value="Genomic_DNA"/>
</dbReference>